<evidence type="ECO:0000256" key="9">
    <source>
        <dbReference type="ARBA" id="ARBA00022989"/>
    </source>
</evidence>
<dbReference type="GO" id="GO:0005789">
    <property type="term" value="C:endoplasmic reticulum membrane"/>
    <property type="evidence" value="ECO:0007669"/>
    <property type="project" value="UniProtKB-SubCell"/>
</dbReference>
<feature type="domain" description="GPI ethanolamine phosphate transferase 1 C-terminal" evidence="13">
    <location>
        <begin position="403"/>
        <end position="825"/>
    </location>
</feature>
<dbReference type="InterPro" id="IPR007070">
    <property type="entry name" value="GPI_EtnP_transferase_1"/>
</dbReference>
<comment type="subcellular location">
    <subcellularLocation>
        <location evidence="1 12">Endoplasmic reticulum membrane</location>
        <topology evidence="1 12">Multi-pass membrane protein</topology>
    </subcellularLocation>
</comment>
<dbReference type="OrthoDB" id="2748310at2759"/>
<proteinExistence type="inferred from homology"/>
<dbReference type="CDD" id="cd16020">
    <property type="entry name" value="GPI_EPT_1"/>
    <property type="match status" value="1"/>
</dbReference>
<evidence type="ECO:0000256" key="12">
    <source>
        <dbReference type="RuleBase" id="RU367138"/>
    </source>
</evidence>
<dbReference type="InterPro" id="IPR017850">
    <property type="entry name" value="Alkaline_phosphatase_core_sf"/>
</dbReference>
<evidence type="ECO:0000256" key="8">
    <source>
        <dbReference type="ARBA" id="ARBA00022824"/>
    </source>
</evidence>
<evidence type="ECO:0000313" key="15">
    <source>
        <dbReference type="Proteomes" id="UP001059596"/>
    </source>
</evidence>
<keyword evidence="10 12" id="KW-0472">Membrane</keyword>
<feature type="transmembrane region" description="Helical" evidence="12">
    <location>
        <begin position="805"/>
        <end position="825"/>
    </location>
</feature>
<evidence type="ECO:0000256" key="6">
    <source>
        <dbReference type="ARBA" id="ARBA00022679"/>
    </source>
</evidence>
<name>A0A9Q0BU87_9MUSC</name>
<evidence type="ECO:0000256" key="2">
    <source>
        <dbReference type="ARBA" id="ARBA00004687"/>
    </source>
</evidence>
<comment type="function">
    <text evidence="12">Ethanolamine phosphate transferase involved in glycosylphosphatidylinositol-anchor biosynthesis. Transfers ethanolamine phosphate to the first alpha-1,4-linked mannose of the glycosylphosphatidylinositol precursor of GPI-anchor.</text>
</comment>
<dbReference type="GO" id="GO:0006506">
    <property type="term" value="P:GPI anchor biosynthetic process"/>
    <property type="evidence" value="ECO:0007669"/>
    <property type="project" value="UniProtKB-KW"/>
</dbReference>
<evidence type="ECO:0000256" key="4">
    <source>
        <dbReference type="ARBA" id="ARBA00020831"/>
    </source>
</evidence>
<evidence type="ECO:0000256" key="10">
    <source>
        <dbReference type="ARBA" id="ARBA00023136"/>
    </source>
</evidence>
<comment type="caution">
    <text evidence="14">The sequence shown here is derived from an EMBL/GenBank/DDBJ whole genome shotgun (WGS) entry which is preliminary data.</text>
</comment>
<keyword evidence="9 12" id="KW-1133">Transmembrane helix</keyword>
<evidence type="ECO:0000256" key="5">
    <source>
        <dbReference type="ARBA" id="ARBA00022502"/>
    </source>
</evidence>
<gene>
    <name evidence="14" type="ORF">M5D96_001088</name>
</gene>
<dbReference type="SUPFAM" id="SSF53649">
    <property type="entry name" value="Alkaline phosphatase-like"/>
    <property type="match status" value="1"/>
</dbReference>
<feature type="transmembrane region" description="Helical" evidence="12">
    <location>
        <begin position="604"/>
        <end position="623"/>
    </location>
</feature>
<dbReference type="InterPro" id="IPR037671">
    <property type="entry name" value="PIGN_N"/>
</dbReference>
<keyword evidence="8 12" id="KW-0256">Endoplasmic reticulum</keyword>
<reference evidence="14" key="1">
    <citation type="journal article" date="2023" name="Genome Biol. Evol.">
        <title>Long-read-based Genome Assembly of Drosophila gunungcola Reveals Fewer Chemosensory Genes in Flower-breeding Species.</title>
        <authorList>
            <person name="Negi A."/>
            <person name="Liao B.Y."/>
            <person name="Yeh S.D."/>
        </authorList>
    </citation>
    <scope>NUCLEOTIDE SEQUENCE</scope>
    <source>
        <strain evidence="14">Sukarami</strain>
    </source>
</reference>
<dbReference type="PANTHER" id="PTHR12250:SF0">
    <property type="entry name" value="GPI ETHANOLAMINE PHOSPHATE TRANSFERASE 1"/>
    <property type="match status" value="1"/>
</dbReference>
<dbReference type="EMBL" id="JAMKOV010000001">
    <property type="protein sequence ID" value="KAI8044912.1"/>
    <property type="molecule type" value="Genomic_DNA"/>
</dbReference>
<organism evidence="14 15">
    <name type="scientific">Drosophila gunungcola</name>
    <name type="common">fruit fly</name>
    <dbReference type="NCBI Taxonomy" id="103775"/>
    <lineage>
        <taxon>Eukaryota</taxon>
        <taxon>Metazoa</taxon>
        <taxon>Ecdysozoa</taxon>
        <taxon>Arthropoda</taxon>
        <taxon>Hexapoda</taxon>
        <taxon>Insecta</taxon>
        <taxon>Pterygota</taxon>
        <taxon>Neoptera</taxon>
        <taxon>Endopterygota</taxon>
        <taxon>Diptera</taxon>
        <taxon>Brachycera</taxon>
        <taxon>Muscomorpha</taxon>
        <taxon>Ephydroidea</taxon>
        <taxon>Drosophilidae</taxon>
        <taxon>Drosophila</taxon>
        <taxon>Sophophora</taxon>
    </lineage>
</organism>
<comment type="pathway">
    <text evidence="2 12">Glycolipid biosynthesis; glycosylphosphatidylinositol-anchor biosynthesis.</text>
</comment>
<feature type="transmembrane region" description="Helical" evidence="12">
    <location>
        <begin position="409"/>
        <end position="426"/>
    </location>
</feature>
<dbReference type="Proteomes" id="UP001059596">
    <property type="component" value="Chromosome 3R"/>
</dbReference>
<feature type="transmembrane region" description="Helical" evidence="12">
    <location>
        <begin position="447"/>
        <end position="468"/>
    </location>
</feature>
<comment type="similarity">
    <text evidence="3 12">Belongs to the PIGG/PIGN/PIGO family. PIGN subfamily.</text>
</comment>
<dbReference type="PANTHER" id="PTHR12250">
    <property type="entry name" value="PHOSPHATIDYLINOSITOL GLYCAN, CLASS N"/>
    <property type="match status" value="1"/>
</dbReference>
<feature type="transmembrane region" description="Helical" evidence="12">
    <location>
        <begin position="837"/>
        <end position="861"/>
    </location>
</feature>
<evidence type="ECO:0000256" key="3">
    <source>
        <dbReference type="ARBA" id="ARBA00008400"/>
    </source>
</evidence>
<evidence type="ECO:0000259" key="13">
    <source>
        <dbReference type="Pfam" id="PF04987"/>
    </source>
</evidence>
<keyword evidence="6 12" id="KW-0808">Transferase</keyword>
<dbReference type="Gene3D" id="3.40.720.10">
    <property type="entry name" value="Alkaline Phosphatase, subunit A"/>
    <property type="match status" value="1"/>
</dbReference>
<protein>
    <recommendedName>
        <fullName evidence="4 12">GPI ethanolamine phosphate transferase 1</fullName>
        <ecNumber evidence="12">2.-.-.-</ecNumber>
    </recommendedName>
</protein>
<feature type="transmembrane region" description="Helical" evidence="12">
    <location>
        <begin position="551"/>
        <end position="567"/>
    </location>
</feature>
<keyword evidence="5 12" id="KW-0337">GPI-anchor biosynthesis</keyword>
<dbReference type="GO" id="GO:0051377">
    <property type="term" value="F:mannose-ethanolamine phosphotransferase activity"/>
    <property type="evidence" value="ECO:0007669"/>
    <property type="project" value="UniProtKB-UniRule"/>
</dbReference>
<evidence type="ECO:0000256" key="7">
    <source>
        <dbReference type="ARBA" id="ARBA00022692"/>
    </source>
</evidence>
<feature type="transmembrane region" description="Helical" evidence="12">
    <location>
        <begin position="770"/>
        <end position="793"/>
    </location>
</feature>
<sequence>MCYIVVFLLCRRLKYRIVRAVKNVMEMWKAQAVLVHLLLIVCLWRVYNQTGALNRLEPQMTLSEMGLPPPADRLVVFLVEGLRTDTLFAHNCSRASYLWDIVLREGLMGIARTSVPTLGTSALVALFAGFNGVPPLLPAGKFDTIFNRTKASDEGTVLSLKNLTDLRVRLSNDSSFAMLKNSTRLVVFVYLDDVGGASPLDIEYQRKLHNIQRSIRDAYDFIEGKFDDSRTAYLFTSAHGLSNFGSHGAGSDEERDTPFFLWGAGINRLAKNASSSSGLNNSGGLPQVPKLDQIQLAPLMSALIGLPPPVNNLAELPLDYMKVSREYERKAMHLNALQLLTQAKTIIRHHEKGVFQKWLPTAKDLDLQRIAHYQSQMKRLGDMGWRGKAMETSLLAIKVAQKTLKFFHAYYHIPLLVATVLTLLGWQCYLGVKLSRFSRDSKDQRRGFLTWTTILLAALGILLGQLVFLQWAPLLTVICLVVPFGIWSLTLAELPLKDDWIFEPLAHLRWALAPAAMIVLALYWTCPFTLAYALCVVYHNRRGWVHPSAKFLAWLALVCLLSGFLWAQNGMQILMTTNYRVSLQAVGMVLVIVRPLLCKEHHKWRVWIINLGILTVGGIGIVFRELGKPVPIYIMAANWTYIVYAFASVSFGGSSSPRSRLQLIVFNLLTVHALLSDSFTSLFAQALIMEYQMRIEVHKECRSAEEAEAEGEIKEQRLLTPSMHLQMSYRFAVSIILYFYVSLFGTGHWLCSFTYFANTARLFLPDSCSGPMALLVLIHLLIPSLIILSSLQALSSFGRQEMRSILTCVMLICNLAVLFYVVFVPHHANWPNTHPSVINALLAQLTVVLLLACDTFVNFLFRGLNLIRSLAPKRATTEVRFKRSPGPTITSSVV</sequence>
<keyword evidence="15" id="KW-1185">Reference proteome</keyword>
<evidence type="ECO:0000313" key="14">
    <source>
        <dbReference type="EMBL" id="KAI8044912.1"/>
    </source>
</evidence>
<feature type="transmembrane region" description="Helical" evidence="12">
    <location>
        <begin position="474"/>
        <end position="494"/>
    </location>
</feature>
<feature type="transmembrane region" description="Helical" evidence="12">
    <location>
        <begin position="663"/>
        <end position="684"/>
    </location>
</feature>
<evidence type="ECO:0000256" key="11">
    <source>
        <dbReference type="ARBA" id="ARBA00023180"/>
    </source>
</evidence>
<dbReference type="Pfam" id="PF04987">
    <property type="entry name" value="PigN"/>
    <property type="match status" value="1"/>
</dbReference>
<feature type="transmembrane region" description="Helical" evidence="12">
    <location>
        <begin position="731"/>
        <end position="750"/>
    </location>
</feature>
<keyword evidence="11" id="KW-0325">Glycoprotein</keyword>
<feature type="transmembrane region" description="Helical" evidence="12">
    <location>
        <begin position="630"/>
        <end position="651"/>
    </location>
</feature>
<dbReference type="AlphaFoldDB" id="A0A9Q0BU87"/>
<accession>A0A9Q0BU87</accession>
<dbReference type="InterPro" id="IPR017852">
    <property type="entry name" value="GPI_EtnP_transferase_1_C"/>
</dbReference>
<feature type="transmembrane region" description="Helical" evidence="12">
    <location>
        <begin position="515"/>
        <end position="539"/>
    </location>
</feature>
<dbReference type="EC" id="2.-.-.-" evidence="12"/>
<keyword evidence="7 12" id="KW-0812">Transmembrane</keyword>
<evidence type="ECO:0000256" key="1">
    <source>
        <dbReference type="ARBA" id="ARBA00004477"/>
    </source>
</evidence>